<accession>A0A7J5X732</accession>
<comment type="caution">
    <text evidence="1">The sequence shown here is derived from an EMBL/GenBank/DDBJ whole genome shotgun (WGS) entry which is preliminary data.</text>
</comment>
<dbReference type="OrthoDB" id="190375at2759"/>
<organism evidence="1 2">
    <name type="scientific">Dissostichus mawsoni</name>
    <name type="common">Antarctic cod</name>
    <dbReference type="NCBI Taxonomy" id="36200"/>
    <lineage>
        <taxon>Eukaryota</taxon>
        <taxon>Metazoa</taxon>
        <taxon>Chordata</taxon>
        <taxon>Craniata</taxon>
        <taxon>Vertebrata</taxon>
        <taxon>Euteleostomi</taxon>
        <taxon>Actinopterygii</taxon>
        <taxon>Neopterygii</taxon>
        <taxon>Teleostei</taxon>
        <taxon>Neoteleostei</taxon>
        <taxon>Acanthomorphata</taxon>
        <taxon>Eupercaria</taxon>
        <taxon>Perciformes</taxon>
        <taxon>Notothenioidei</taxon>
        <taxon>Nototheniidae</taxon>
        <taxon>Dissostichus</taxon>
    </lineage>
</organism>
<dbReference type="PROSITE" id="PS50096">
    <property type="entry name" value="IQ"/>
    <property type="match status" value="1"/>
</dbReference>
<evidence type="ECO:0000313" key="1">
    <source>
        <dbReference type="EMBL" id="KAF3832457.1"/>
    </source>
</evidence>
<gene>
    <name evidence="1" type="ORF">F7725_026122</name>
</gene>
<proteinExistence type="predicted"/>
<dbReference type="Proteomes" id="UP000518266">
    <property type="component" value="Unassembled WGS sequence"/>
</dbReference>
<sequence>MLLEREGVYVGQNLFYSDKDSTLASLFFGDEKQSFTVCSVVADAGKNMFSNVQKLWHCIIVLFNEAIVLENMVAYTTQVPLVLCKIEREEEKKLLKDVERDSKATGRAGIEFTRSWTSSFDPSAEWWSSSVCVDECVDVKLNGWLNSWPVGELAIDPVSVETTIQRRWRGFFVRKYIHNFYARKRYLEGLSRKNELVRLDTKIISSVNKAQESRTFDIIASAKIKCKFVKVLLGSLTSPSRPQQRSTFPTHGVPLLEISPTRNHLCHFIRYSIQLILTLPSSIPCPLFTSSFNLCSLLFLLNLFSSISFSPSLCLWFTVLPCPSSFILPLLLHSLMKSGPRRSPHSATVFLDTPTIYHFVRETLKVPGL</sequence>
<evidence type="ECO:0000313" key="2">
    <source>
        <dbReference type="Proteomes" id="UP000518266"/>
    </source>
</evidence>
<protein>
    <submittedName>
        <fullName evidence="1">Uncharacterized protein</fullName>
    </submittedName>
</protein>
<dbReference type="AlphaFoldDB" id="A0A7J5X732"/>
<keyword evidence="2" id="KW-1185">Reference proteome</keyword>
<reference evidence="1 2" key="1">
    <citation type="submission" date="2020-03" db="EMBL/GenBank/DDBJ databases">
        <title>Dissostichus mawsoni Genome sequencing and assembly.</title>
        <authorList>
            <person name="Park H."/>
        </authorList>
    </citation>
    <scope>NUCLEOTIDE SEQUENCE [LARGE SCALE GENOMIC DNA]</scope>
    <source>
        <strain evidence="1">DM0001</strain>
        <tissue evidence="1">Muscle</tissue>
    </source>
</reference>
<dbReference type="EMBL" id="JAAKFY010000027">
    <property type="protein sequence ID" value="KAF3832457.1"/>
    <property type="molecule type" value="Genomic_DNA"/>
</dbReference>
<name>A0A7J5X732_DISMA</name>